<dbReference type="RefSeq" id="WP_146236114.1">
    <property type="nucleotide sequence ID" value="NZ_CP054614.1"/>
</dbReference>
<accession>A0ABX6Q210</accession>
<gene>
    <name evidence="2" type="ORF">HUB98_06990</name>
</gene>
<dbReference type="EMBL" id="CP054614">
    <property type="protein sequence ID" value="QKS56117.1"/>
    <property type="molecule type" value="Genomic_DNA"/>
</dbReference>
<evidence type="ECO:0000313" key="2">
    <source>
        <dbReference type="EMBL" id="QKS56117.1"/>
    </source>
</evidence>
<evidence type="ECO:0000313" key="3">
    <source>
        <dbReference type="Proteomes" id="UP000509327"/>
    </source>
</evidence>
<keyword evidence="3" id="KW-1185">Reference proteome</keyword>
<feature type="compositionally biased region" description="Basic and acidic residues" evidence="1">
    <location>
        <begin position="110"/>
        <end position="121"/>
    </location>
</feature>
<feature type="compositionally biased region" description="Basic and acidic residues" evidence="1">
    <location>
        <begin position="57"/>
        <end position="82"/>
    </location>
</feature>
<organism evidence="2 3">
    <name type="scientific">Paenibacillus barcinonensis</name>
    <dbReference type="NCBI Taxonomy" id="198119"/>
    <lineage>
        <taxon>Bacteria</taxon>
        <taxon>Bacillati</taxon>
        <taxon>Bacillota</taxon>
        <taxon>Bacilli</taxon>
        <taxon>Bacillales</taxon>
        <taxon>Paenibacillaceae</taxon>
        <taxon>Paenibacillus</taxon>
    </lineage>
</organism>
<protein>
    <submittedName>
        <fullName evidence="2">Uncharacterized protein</fullName>
    </submittedName>
</protein>
<proteinExistence type="predicted"/>
<feature type="region of interest" description="Disordered" evidence="1">
    <location>
        <begin position="1"/>
        <end position="166"/>
    </location>
</feature>
<name>A0ABX6Q210_PAEBA</name>
<reference evidence="2 3" key="1">
    <citation type="submission" date="2020-06" db="EMBL/GenBank/DDBJ databases">
        <title>Complete genome of Paenibacillus barcinonensis KACC11450.</title>
        <authorList>
            <person name="Kim M."/>
            <person name="Park Y.-J."/>
            <person name="Shin J.-H."/>
        </authorList>
    </citation>
    <scope>NUCLEOTIDE SEQUENCE [LARGE SCALE GENOMIC DNA]</scope>
    <source>
        <strain evidence="2 3">KACC11450</strain>
    </source>
</reference>
<sequence>MGRKTEKQSIRFSGAFSRGPARRTARAADQRQQSTRDWAEKRRSKASVFQERSVAGPHEEQHAQRIKDSNPQEMGRKTEKQSIRFSGAFSRGPARRTARAADQRQQSTRDGQKNGEAEHPFFRNLRKVRGCSERSGATTPKGKRNEGGGGCLHERGSHDNGAGRTNWRSGAFAFIPGFSLWKK</sequence>
<dbReference type="Proteomes" id="UP000509327">
    <property type="component" value="Chromosome"/>
</dbReference>
<evidence type="ECO:0000256" key="1">
    <source>
        <dbReference type="SAM" id="MobiDB-lite"/>
    </source>
</evidence>